<evidence type="ECO:0000256" key="6">
    <source>
        <dbReference type="ARBA" id="ARBA00022840"/>
    </source>
</evidence>
<reference evidence="10" key="1">
    <citation type="submission" date="2016-01" db="EMBL/GenBank/DDBJ databases">
        <authorList>
            <person name="Peeters Charlotte."/>
        </authorList>
    </citation>
    <scope>NUCLEOTIDE SEQUENCE [LARGE SCALE GENOMIC DNA]</scope>
</reference>
<dbReference type="Proteomes" id="UP000054624">
    <property type="component" value="Unassembled WGS sequence"/>
</dbReference>
<dbReference type="GO" id="GO:0015658">
    <property type="term" value="F:branched-chain amino acid transmembrane transporter activity"/>
    <property type="evidence" value="ECO:0007669"/>
    <property type="project" value="TreeGrafter"/>
</dbReference>
<organism evidence="9 10">
    <name type="scientific">Caballeronia temeraria</name>
    <dbReference type="NCBI Taxonomy" id="1777137"/>
    <lineage>
        <taxon>Bacteria</taxon>
        <taxon>Pseudomonadati</taxon>
        <taxon>Pseudomonadota</taxon>
        <taxon>Betaproteobacteria</taxon>
        <taxon>Burkholderiales</taxon>
        <taxon>Burkholderiaceae</taxon>
        <taxon>Caballeronia</taxon>
    </lineage>
</organism>
<dbReference type="InterPro" id="IPR003439">
    <property type="entry name" value="ABC_transporter-like_ATP-bd"/>
</dbReference>
<evidence type="ECO:0000256" key="4">
    <source>
        <dbReference type="ARBA" id="ARBA00022519"/>
    </source>
</evidence>
<keyword evidence="4" id="KW-0997">Cell inner membrane</keyword>
<proteinExistence type="inferred from homology"/>
<evidence type="ECO:0000256" key="1">
    <source>
        <dbReference type="ARBA" id="ARBA00005417"/>
    </source>
</evidence>
<keyword evidence="5" id="KW-0547">Nucleotide-binding</keyword>
<keyword evidence="7" id="KW-0029">Amino-acid transport</keyword>
<keyword evidence="6" id="KW-0067">ATP-binding</keyword>
<dbReference type="SUPFAM" id="SSF52540">
    <property type="entry name" value="P-loop containing nucleoside triphosphate hydrolases"/>
    <property type="match status" value="1"/>
</dbReference>
<protein>
    <submittedName>
        <fullName evidence="9">Branched chain amino acid ABC transporter ATPase</fullName>
    </submittedName>
</protein>
<dbReference type="InterPro" id="IPR052156">
    <property type="entry name" value="BCAA_Transport_ATP-bd_LivF"/>
</dbReference>
<dbReference type="Pfam" id="PF00005">
    <property type="entry name" value="ABC_tran"/>
    <property type="match status" value="1"/>
</dbReference>
<dbReference type="EMBL" id="FCOI02000043">
    <property type="protein sequence ID" value="SAK94511.1"/>
    <property type="molecule type" value="Genomic_DNA"/>
</dbReference>
<dbReference type="PANTHER" id="PTHR43820:SF4">
    <property type="entry name" value="HIGH-AFFINITY BRANCHED-CHAIN AMINO ACID TRANSPORT ATP-BINDING PROTEIN LIVF"/>
    <property type="match status" value="1"/>
</dbReference>
<dbReference type="AlphaFoldDB" id="A0A158DIP6"/>
<dbReference type="GO" id="GO:0015807">
    <property type="term" value="P:L-amino acid transport"/>
    <property type="evidence" value="ECO:0007669"/>
    <property type="project" value="TreeGrafter"/>
</dbReference>
<dbReference type="PANTHER" id="PTHR43820">
    <property type="entry name" value="HIGH-AFFINITY BRANCHED-CHAIN AMINO ACID TRANSPORT ATP-BINDING PROTEIN LIVF"/>
    <property type="match status" value="1"/>
</dbReference>
<dbReference type="SMART" id="SM00382">
    <property type="entry name" value="AAA"/>
    <property type="match status" value="1"/>
</dbReference>
<dbReference type="STRING" id="1777137.AWB76_07023"/>
<evidence type="ECO:0000256" key="3">
    <source>
        <dbReference type="ARBA" id="ARBA00022475"/>
    </source>
</evidence>
<dbReference type="RefSeq" id="WP_061164579.1">
    <property type="nucleotide sequence ID" value="NZ_FCOI02000043.1"/>
</dbReference>
<dbReference type="GO" id="GO:0016887">
    <property type="term" value="F:ATP hydrolysis activity"/>
    <property type="evidence" value="ECO:0007669"/>
    <property type="project" value="InterPro"/>
</dbReference>
<dbReference type="GO" id="GO:0005524">
    <property type="term" value="F:ATP binding"/>
    <property type="evidence" value="ECO:0007669"/>
    <property type="project" value="UniProtKB-KW"/>
</dbReference>
<gene>
    <name evidence="9" type="ORF">AWB76_07023</name>
</gene>
<dbReference type="InterPro" id="IPR027417">
    <property type="entry name" value="P-loop_NTPase"/>
</dbReference>
<evidence type="ECO:0000256" key="7">
    <source>
        <dbReference type="ARBA" id="ARBA00022970"/>
    </source>
</evidence>
<keyword evidence="3" id="KW-1003">Cell membrane</keyword>
<comment type="similarity">
    <text evidence="1">Belongs to the ABC transporter superfamily.</text>
</comment>
<dbReference type="CDD" id="cd03224">
    <property type="entry name" value="ABC_TM1139_LivF_branched"/>
    <property type="match status" value="1"/>
</dbReference>
<dbReference type="Gene3D" id="3.40.50.300">
    <property type="entry name" value="P-loop containing nucleotide triphosphate hydrolases"/>
    <property type="match status" value="1"/>
</dbReference>
<name>A0A158DIP6_9BURK</name>
<accession>A0A158DIP6</accession>
<sequence length="240" mass="25324">MTSEVLSLEVKGLSAGYGGVPAISNVSLKVERGSVVTMIGANGAGKSTVIKSVCGLVKPTSGSVSLFGEDVTGKSPDRLVPRGLAVVPEGRRLFGDMTFRENLELGAYTKKDRHVVERNMERVLELFPDLKDRLASIAGTFSGGQQQMVAVARALMSDPQLILLDEPTIGLSPAMVERIAELIVNVSKSGVDILVIEQNAETALEVSDKAYILEGGHVIAEGDAATLAASEEVQKAYLGN</sequence>
<dbReference type="PROSITE" id="PS50893">
    <property type="entry name" value="ABC_TRANSPORTER_2"/>
    <property type="match status" value="1"/>
</dbReference>
<dbReference type="InterPro" id="IPR017871">
    <property type="entry name" value="ABC_transporter-like_CS"/>
</dbReference>
<evidence type="ECO:0000259" key="8">
    <source>
        <dbReference type="PROSITE" id="PS50893"/>
    </source>
</evidence>
<dbReference type="PROSITE" id="PS00211">
    <property type="entry name" value="ABC_TRANSPORTER_1"/>
    <property type="match status" value="1"/>
</dbReference>
<keyword evidence="4" id="KW-0472">Membrane</keyword>
<dbReference type="OrthoDB" id="8665447at2"/>
<evidence type="ECO:0000256" key="2">
    <source>
        <dbReference type="ARBA" id="ARBA00022448"/>
    </source>
</evidence>
<keyword evidence="10" id="KW-1185">Reference proteome</keyword>
<feature type="domain" description="ABC transporter" evidence="8">
    <location>
        <begin position="8"/>
        <end position="240"/>
    </location>
</feature>
<evidence type="ECO:0000256" key="5">
    <source>
        <dbReference type="ARBA" id="ARBA00022741"/>
    </source>
</evidence>
<dbReference type="InterPro" id="IPR003593">
    <property type="entry name" value="AAA+_ATPase"/>
</dbReference>
<evidence type="ECO:0000313" key="10">
    <source>
        <dbReference type="Proteomes" id="UP000054624"/>
    </source>
</evidence>
<evidence type="ECO:0000313" key="9">
    <source>
        <dbReference type="EMBL" id="SAK94511.1"/>
    </source>
</evidence>
<keyword evidence="2" id="KW-0813">Transport</keyword>